<evidence type="ECO:0000256" key="1">
    <source>
        <dbReference type="SAM" id="SignalP"/>
    </source>
</evidence>
<proteinExistence type="predicted"/>
<dbReference type="AlphaFoldDB" id="A0A0M3HTE3"/>
<sequence>MPVAEIIPFLLATTMVIAVDLDVPKLSEMVALDYASESYADPIEKVLFQVAKPIPTIQQGKHFSPQRLAILMNLLRPNFGAYFLHGLPFDKKRHSYPL</sequence>
<evidence type="ECO:0000313" key="3">
    <source>
        <dbReference type="WBParaSite" id="ALUE_0000590001-mRNA-1"/>
    </source>
</evidence>
<name>A0A0M3HTE3_ASCLU</name>
<keyword evidence="1" id="KW-0732">Signal</keyword>
<dbReference type="Proteomes" id="UP000036681">
    <property type="component" value="Unplaced"/>
</dbReference>
<evidence type="ECO:0000313" key="2">
    <source>
        <dbReference type="Proteomes" id="UP000036681"/>
    </source>
</evidence>
<organism evidence="2 3">
    <name type="scientific">Ascaris lumbricoides</name>
    <name type="common">Giant roundworm</name>
    <dbReference type="NCBI Taxonomy" id="6252"/>
    <lineage>
        <taxon>Eukaryota</taxon>
        <taxon>Metazoa</taxon>
        <taxon>Ecdysozoa</taxon>
        <taxon>Nematoda</taxon>
        <taxon>Chromadorea</taxon>
        <taxon>Rhabditida</taxon>
        <taxon>Spirurina</taxon>
        <taxon>Ascaridomorpha</taxon>
        <taxon>Ascaridoidea</taxon>
        <taxon>Ascarididae</taxon>
        <taxon>Ascaris</taxon>
    </lineage>
</organism>
<feature type="signal peptide" evidence="1">
    <location>
        <begin position="1"/>
        <end position="18"/>
    </location>
</feature>
<accession>A0A0M3HTE3</accession>
<reference evidence="3" key="1">
    <citation type="submission" date="2017-02" db="UniProtKB">
        <authorList>
            <consortium name="WormBaseParasite"/>
        </authorList>
    </citation>
    <scope>IDENTIFICATION</scope>
</reference>
<feature type="chain" id="PRO_5005656367" evidence="1">
    <location>
        <begin position="19"/>
        <end position="98"/>
    </location>
</feature>
<dbReference type="WBParaSite" id="ALUE_0000590001-mRNA-1">
    <property type="protein sequence ID" value="ALUE_0000590001-mRNA-1"/>
    <property type="gene ID" value="ALUE_0000590001"/>
</dbReference>
<protein>
    <submittedName>
        <fullName evidence="3">Secreted protein</fullName>
    </submittedName>
</protein>
<keyword evidence="2" id="KW-1185">Reference proteome</keyword>